<dbReference type="RefSeq" id="WP_213533785.1">
    <property type="nucleotide sequence ID" value="NZ_BOVQ01000002.1"/>
</dbReference>
<dbReference type="EMBL" id="JBHSGD010000004">
    <property type="protein sequence ID" value="MFC4651903.1"/>
    <property type="molecule type" value="Genomic_DNA"/>
</dbReference>
<comment type="caution">
    <text evidence="1">The sequence shown here is derived from an EMBL/GenBank/DDBJ whole genome shotgun (WGS) entry which is preliminary data.</text>
</comment>
<dbReference type="Proteomes" id="UP001595987">
    <property type="component" value="Unassembled WGS sequence"/>
</dbReference>
<organism evidence="1 2">
    <name type="scientific">Lactococcus nasutitermitis</name>
    <dbReference type="NCBI Taxonomy" id="1652957"/>
    <lineage>
        <taxon>Bacteria</taxon>
        <taxon>Bacillati</taxon>
        <taxon>Bacillota</taxon>
        <taxon>Bacilli</taxon>
        <taxon>Lactobacillales</taxon>
        <taxon>Streptococcaceae</taxon>
        <taxon>Lactococcus</taxon>
    </lineage>
</organism>
<name>A0ABV9JBL2_9LACT</name>
<reference evidence="2" key="1">
    <citation type="journal article" date="2019" name="Int. J. Syst. Evol. Microbiol.">
        <title>The Global Catalogue of Microorganisms (GCM) 10K type strain sequencing project: providing services to taxonomists for standard genome sequencing and annotation.</title>
        <authorList>
            <consortium name="The Broad Institute Genomics Platform"/>
            <consortium name="The Broad Institute Genome Sequencing Center for Infectious Disease"/>
            <person name="Wu L."/>
            <person name="Ma J."/>
        </authorList>
    </citation>
    <scope>NUCLEOTIDE SEQUENCE [LARGE SCALE GENOMIC DNA]</scope>
    <source>
        <strain evidence="2">CCUG 63287</strain>
    </source>
</reference>
<evidence type="ECO:0000313" key="2">
    <source>
        <dbReference type="Proteomes" id="UP001595987"/>
    </source>
</evidence>
<accession>A0ABV9JBL2</accession>
<sequence>MKKYIFGALAIFIVALAIVAGIAYVNRPKTANFATNVIRYHGKTYRDLNNNYVQQGDGKGFAPSADPAKQVGYTLIKEGEIKGQGNLELLKIDGNSRFILSTIADDNGSSGSLLSDVKIKTLAQAVKLMNPTKVFHSDATDNEINPFSIKKSQQILIELQQMMKTSPKTVAVTWKNSESLELDNANQLLEIDLDVHIEKSGKTMIYYQDDNSNNVGWEVSGDLSKNLV</sequence>
<evidence type="ECO:0000313" key="1">
    <source>
        <dbReference type="EMBL" id="MFC4651903.1"/>
    </source>
</evidence>
<proteinExistence type="predicted"/>
<protein>
    <submittedName>
        <fullName evidence="1">Uncharacterized protein</fullName>
    </submittedName>
</protein>
<keyword evidence="2" id="KW-1185">Reference proteome</keyword>
<gene>
    <name evidence="1" type="ORF">ACFO26_03195</name>
</gene>